<sequence length="136" mass="15281">KTSKADKEYLQKIANEQAQKIKKETGKKVYVDSEFPPVYSNIVPDEKSDFSKPIDFKLLKDIFANGENVDIFSGPIDPTDIVAGKELMFVASAVALMAELPDLIDRIFITKNINKKNMFKREMEAEICRSISSSGD</sequence>
<dbReference type="Proteomes" id="UP001439008">
    <property type="component" value="Unassembled WGS sequence"/>
</dbReference>
<comment type="caution">
    <text evidence="1">The sequence shown here is derived from an EMBL/GenBank/DDBJ whole genome shotgun (WGS) entry which is preliminary data.</text>
</comment>
<name>A0ABV2AV07_9EUKA</name>
<dbReference type="InterPro" id="IPR038765">
    <property type="entry name" value="Papain-like_cys_pep_sf"/>
</dbReference>
<organism evidence="1 2">
    <name type="scientific">Bonamia ostreae</name>
    <dbReference type="NCBI Taxonomy" id="126728"/>
    <lineage>
        <taxon>Eukaryota</taxon>
        <taxon>Sar</taxon>
        <taxon>Rhizaria</taxon>
        <taxon>Endomyxa</taxon>
        <taxon>Ascetosporea</taxon>
        <taxon>Haplosporida</taxon>
        <taxon>Bonamia</taxon>
    </lineage>
</organism>
<keyword evidence="2" id="KW-1185">Reference proteome</keyword>
<evidence type="ECO:0000313" key="2">
    <source>
        <dbReference type="Proteomes" id="UP001439008"/>
    </source>
</evidence>
<proteinExistence type="predicted"/>
<protein>
    <submittedName>
        <fullName evidence="1">Uncharacterized protein</fullName>
    </submittedName>
</protein>
<feature type="non-terminal residue" evidence="1">
    <location>
        <position position="1"/>
    </location>
</feature>
<reference evidence="1 2" key="1">
    <citation type="journal article" date="2024" name="BMC Biol.">
        <title>Comparative genomics of Ascetosporea gives new insight into the evolutionary basis for animal parasitism in Rhizaria.</title>
        <authorList>
            <person name="Hiltunen Thoren M."/>
            <person name="Onut-Brannstrom I."/>
            <person name="Alfjorden A."/>
            <person name="Peckova H."/>
            <person name="Swords F."/>
            <person name="Hooper C."/>
            <person name="Holzer A.S."/>
            <person name="Bass D."/>
            <person name="Burki F."/>
        </authorList>
    </citation>
    <scope>NUCLEOTIDE SEQUENCE [LARGE SCALE GENOMIC DNA]</scope>
    <source>
        <strain evidence="1">20-A016</strain>
    </source>
</reference>
<accession>A0ABV2AV07</accession>
<dbReference type="EMBL" id="JBDODL010005404">
    <property type="protein sequence ID" value="MES1923276.1"/>
    <property type="molecule type" value="Genomic_DNA"/>
</dbReference>
<evidence type="ECO:0000313" key="1">
    <source>
        <dbReference type="EMBL" id="MES1923276.1"/>
    </source>
</evidence>
<dbReference type="SUPFAM" id="SSF54001">
    <property type="entry name" value="Cysteine proteinases"/>
    <property type="match status" value="1"/>
</dbReference>
<gene>
    <name evidence="1" type="ORF">MHBO_004822</name>
</gene>